<feature type="transmembrane region" description="Helical" evidence="2">
    <location>
        <begin position="126"/>
        <end position="147"/>
    </location>
</feature>
<feature type="compositionally biased region" description="Acidic residues" evidence="1">
    <location>
        <begin position="78"/>
        <end position="88"/>
    </location>
</feature>
<keyword evidence="2" id="KW-1133">Transmembrane helix</keyword>
<gene>
    <name evidence="3" type="ORF">CK203_075711</name>
</gene>
<dbReference type="EMBL" id="QGNW01001297">
    <property type="protein sequence ID" value="RVW46872.1"/>
    <property type="molecule type" value="Genomic_DNA"/>
</dbReference>
<proteinExistence type="predicted"/>
<name>A0A438EGS6_VITVI</name>
<feature type="region of interest" description="Disordered" evidence="1">
    <location>
        <begin position="1"/>
        <end position="119"/>
    </location>
</feature>
<protein>
    <submittedName>
        <fullName evidence="3">Uncharacterized protein</fullName>
    </submittedName>
</protein>
<feature type="transmembrane region" description="Helical" evidence="2">
    <location>
        <begin position="208"/>
        <end position="227"/>
    </location>
</feature>
<accession>A0A438EGS6</accession>
<feature type="compositionally biased region" description="Low complexity" evidence="1">
    <location>
        <begin position="20"/>
        <end position="43"/>
    </location>
</feature>
<sequence>MTKMPLKDTRPSTKPTCAFLSPSLSRSLPNPTITTPNTTTTTTADVDGDHRSRHDKALFSPMPAQKRSVSENLVSGGVDDDEEEERDEDSLHQHFHRKQPRHVEPDQVQPQDHHHQHPQLHQEEGYVSFLLFSLLFFFIWISLSLTIGSSDFYFPDSDENPSSSTEEKPEYFLSLSLSLSLSQSSSICLSICVAYVCELIDFGALGEFLGANVVMDVGVVVSCWLLTIRNNMMHSFHVSALKEGETILLCEICYLVDGGVIEAMFKNLKQLHMLGSTYWKCFHAMNWPHRFVFVGLPDIRKDVQCPICLGTPLP</sequence>
<evidence type="ECO:0000313" key="3">
    <source>
        <dbReference type="EMBL" id="RVW46872.1"/>
    </source>
</evidence>
<keyword evidence="2" id="KW-0812">Transmembrane</keyword>
<evidence type="ECO:0000256" key="1">
    <source>
        <dbReference type="SAM" id="MobiDB-lite"/>
    </source>
</evidence>
<evidence type="ECO:0000313" key="4">
    <source>
        <dbReference type="Proteomes" id="UP000288805"/>
    </source>
</evidence>
<evidence type="ECO:0000256" key="2">
    <source>
        <dbReference type="SAM" id="Phobius"/>
    </source>
</evidence>
<keyword evidence="2" id="KW-0472">Membrane</keyword>
<organism evidence="3 4">
    <name type="scientific">Vitis vinifera</name>
    <name type="common">Grape</name>
    <dbReference type="NCBI Taxonomy" id="29760"/>
    <lineage>
        <taxon>Eukaryota</taxon>
        <taxon>Viridiplantae</taxon>
        <taxon>Streptophyta</taxon>
        <taxon>Embryophyta</taxon>
        <taxon>Tracheophyta</taxon>
        <taxon>Spermatophyta</taxon>
        <taxon>Magnoliopsida</taxon>
        <taxon>eudicotyledons</taxon>
        <taxon>Gunneridae</taxon>
        <taxon>Pentapetalae</taxon>
        <taxon>rosids</taxon>
        <taxon>Vitales</taxon>
        <taxon>Vitaceae</taxon>
        <taxon>Viteae</taxon>
        <taxon>Vitis</taxon>
    </lineage>
</organism>
<dbReference type="AlphaFoldDB" id="A0A438EGS6"/>
<comment type="caution">
    <text evidence="3">The sequence shown here is derived from an EMBL/GenBank/DDBJ whole genome shotgun (WGS) entry which is preliminary data.</text>
</comment>
<feature type="compositionally biased region" description="Basic and acidic residues" evidence="1">
    <location>
        <begin position="47"/>
        <end position="57"/>
    </location>
</feature>
<feature type="compositionally biased region" description="Basic and acidic residues" evidence="1">
    <location>
        <begin position="1"/>
        <end position="11"/>
    </location>
</feature>
<reference evidence="3 4" key="1">
    <citation type="journal article" date="2018" name="PLoS Genet.">
        <title>Population sequencing reveals clonal diversity and ancestral inbreeding in the grapevine cultivar Chardonnay.</title>
        <authorList>
            <person name="Roach M.J."/>
            <person name="Johnson D.L."/>
            <person name="Bohlmann J."/>
            <person name="van Vuuren H.J."/>
            <person name="Jones S.J."/>
            <person name="Pretorius I.S."/>
            <person name="Schmidt S.A."/>
            <person name="Borneman A.R."/>
        </authorList>
    </citation>
    <scope>NUCLEOTIDE SEQUENCE [LARGE SCALE GENOMIC DNA]</scope>
    <source>
        <strain evidence="4">cv. Chardonnay</strain>
        <tissue evidence="3">Leaf</tissue>
    </source>
</reference>
<dbReference type="Proteomes" id="UP000288805">
    <property type="component" value="Unassembled WGS sequence"/>
</dbReference>